<evidence type="ECO:0000313" key="3">
    <source>
        <dbReference type="Proteomes" id="UP000501780"/>
    </source>
</evidence>
<gene>
    <name evidence="2" type="ORF">BacF7301_04155</name>
</gene>
<feature type="transmembrane region" description="Helical" evidence="1">
    <location>
        <begin position="190"/>
        <end position="212"/>
    </location>
</feature>
<dbReference type="AlphaFoldDB" id="A0A6H0KIY1"/>
<sequence>MDVRWKKLGKASIIEIVGSLLLLLCIFLPWASITFEGMNSVSFSLINRALITDMFNWVYVSINEQTGWDVFNYGYLLFLFPVLCLINIVTQYIVRIPWLSFYTAVASAFAVISAYYYFESDRLGDISNIRMGIGLILTGIISLLFMIYVWTNLGWNYKKHWIYLAVALVWCIVSCVILDKFNSLQGVLCVLGFLHAPFLIYALLVATCSYFVHSRNH</sequence>
<keyword evidence="3" id="KW-1185">Reference proteome</keyword>
<evidence type="ECO:0000256" key="1">
    <source>
        <dbReference type="SAM" id="Phobius"/>
    </source>
</evidence>
<dbReference type="RefSeq" id="WP_167960499.1">
    <property type="nucleotide sequence ID" value="NZ_CP050831.1"/>
</dbReference>
<feature type="transmembrane region" description="Helical" evidence="1">
    <location>
        <begin position="12"/>
        <end position="33"/>
    </location>
</feature>
<reference evidence="2 3" key="1">
    <citation type="submission" date="2020-03" db="EMBL/GenBank/DDBJ databases">
        <title>Genomic analysis of Bacteroides faecium CBA7301.</title>
        <authorList>
            <person name="Kim J."/>
            <person name="Roh S.W."/>
        </authorList>
    </citation>
    <scope>NUCLEOTIDE SEQUENCE [LARGE SCALE GENOMIC DNA]</scope>
    <source>
        <strain evidence="2 3">CBA7301</strain>
    </source>
</reference>
<feature type="transmembrane region" description="Helical" evidence="1">
    <location>
        <begin position="161"/>
        <end position="178"/>
    </location>
</feature>
<dbReference type="Proteomes" id="UP000501780">
    <property type="component" value="Chromosome"/>
</dbReference>
<dbReference type="KEGG" id="bfc:BacF7301_04155"/>
<evidence type="ECO:0000313" key="2">
    <source>
        <dbReference type="EMBL" id="QIU93394.1"/>
    </source>
</evidence>
<feature type="transmembrane region" description="Helical" evidence="1">
    <location>
        <begin position="74"/>
        <end position="93"/>
    </location>
</feature>
<dbReference type="EMBL" id="CP050831">
    <property type="protein sequence ID" value="QIU93394.1"/>
    <property type="molecule type" value="Genomic_DNA"/>
</dbReference>
<protein>
    <submittedName>
        <fullName evidence="2">Uncharacterized protein</fullName>
    </submittedName>
</protein>
<feature type="transmembrane region" description="Helical" evidence="1">
    <location>
        <begin position="99"/>
        <end position="118"/>
    </location>
</feature>
<feature type="transmembrane region" description="Helical" evidence="1">
    <location>
        <begin position="130"/>
        <end position="149"/>
    </location>
</feature>
<keyword evidence="1" id="KW-0812">Transmembrane</keyword>
<keyword evidence="1" id="KW-0472">Membrane</keyword>
<name>A0A6H0KIY1_9BACE</name>
<proteinExistence type="predicted"/>
<organism evidence="2 3">
    <name type="scientific">Bacteroides faecium</name>
    <dbReference type="NCBI Taxonomy" id="2715212"/>
    <lineage>
        <taxon>Bacteria</taxon>
        <taxon>Pseudomonadati</taxon>
        <taxon>Bacteroidota</taxon>
        <taxon>Bacteroidia</taxon>
        <taxon>Bacteroidales</taxon>
        <taxon>Bacteroidaceae</taxon>
        <taxon>Bacteroides</taxon>
    </lineage>
</organism>
<accession>A0A6H0KIY1</accession>
<keyword evidence="1" id="KW-1133">Transmembrane helix</keyword>